<proteinExistence type="predicted"/>
<reference evidence="2" key="2">
    <citation type="submission" date="2015-01" db="EMBL/GenBank/DDBJ databases">
        <title>Evolutionary Origins and Diversification of the Mycorrhizal Mutualists.</title>
        <authorList>
            <consortium name="DOE Joint Genome Institute"/>
            <consortium name="Mycorrhizal Genomics Consortium"/>
            <person name="Kohler A."/>
            <person name="Kuo A."/>
            <person name="Nagy L.G."/>
            <person name="Floudas D."/>
            <person name="Copeland A."/>
            <person name="Barry K.W."/>
            <person name="Cichocki N."/>
            <person name="Veneault-Fourrey C."/>
            <person name="LaButti K."/>
            <person name="Lindquist E.A."/>
            <person name="Lipzen A."/>
            <person name="Lundell T."/>
            <person name="Morin E."/>
            <person name="Murat C."/>
            <person name="Riley R."/>
            <person name="Ohm R."/>
            <person name="Sun H."/>
            <person name="Tunlid A."/>
            <person name="Henrissat B."/>
            <person name="Grigoriev I.V."/>
            <person name="Hibbett D.S."/>
            <person name="Martin F."/>
        </authorList>
    </citation>
    <scope>NUCLEOTIDE SEQUENCE [LARGE SCALE GENOMIC DNA]</scope>
    <source>
        <strain evidence="2">MUT 4182</strain>
    </source>
</reference>
<evidence type="ECO:0008006" key="3">
    <source>
        <dbReference type="Google" id="ProtNLM"/>
    </source>
</evidence>
<organism evidence="1 2">
    <name type="scientific">Tulasnella calospora MUT 4182</name>
    <dbReference type="NCBI Taxonomy" id="1051891"/>
    <lineage>
        <taxon>Eukaryota</taxon>
        <taxon>Fungi</taxon>
        <taxon>Dikarya</taxon>
        <taxon>Basidiomycota</taxon>
        <taxon>Agaricomycotina</taxon>
        <taxon>Agaricomycetes</taxon>
        <taxon>Cantharellales</taxon>
        <taxon>Tulasnellaceae</taxon>
        <taxon>Tulasnella</taxon>
    </lineage>
</organism>
<dbReference type="EMBL" id="KN823097">
    <property type="protein sequence ID" value="KIO22935.1"/>
    <property type="molecule type" value="Genomic_DNA"/>
</dbReference>
<dbReference type="HOGENOM" id="CLU_894854_0_0_1"/>
<sequence length="311" mass="35520">MASIPDRSSGDAVTESFTPSEKFYYDDASIYFGIDGVLYGVHLSRLTQKFNFFSTFFSRDSKDIATLVQGKTPEEPIQLLFGPRGGRLTHKEFNVVCQWVYESAFFYEKPSAEDLATLLYVGELYGDSSATKFAEKAFSKFRSPLDPIARIRHGRTLDRFPLAESGYVDLASKSDLRLLSSEQIKELGLEVYSTLLRFQAKTDAYRLYLVHPPQPLHVIGCKYADFDQSPCAEQLWTFWSTVSRVLLHPERREHLITFWSVIEETDRRTLLLCTVATIEAVSASTIYFYEDYLFVEALKEIRKLDGFSSAS</sequence>
<gene>
    <name evidence="1" type="ORF">M407DRAFT_27580</name>
</gene>
<evidence type="ECO:0000313" key="1">
    <source>
        <dbReference type="EMBL" id="KIO22935.1"/>
    </source>
</evidence>
<dbReference type="OrthoDB" id="2985972at2759"/>
<reference evidence="1 2" key="1">
    <citation type="submission" date="2014-04" db="EMBL/GenBank/DDBJ databases">
        <authorList>
            <consortium name="DOE Joint Genome Institute"/>
            <person name="Kuo A."/>
            <person name="Girlanda M."/>
            <person name="Perotto S."/>
            <person name="Kohler A."/>
            <person name="Nagy L.G."/>
            <person name="Floudas D."/>
            <person name="Copeland A."/>
            <person name="Barry K.W."/>
            <person name="Cichocki N."/>
            <person name="Veneault-Fourrey C."/>
            <person name="LaButti K."/>
            <person name="Lindquist E.A."/>
            <person name="Lipzen A."/>
            <person name="Lundell T."/>
            <person name="Morin E."/>
            <person name="Murat C."/>
            <person name="Sun H."/>
            <person name="Tunlid A."/>
            <person name="Henrissat B."/>
            <person name="Grigoriev I.V."/>
            <person name="Hibbett D.S."/>
            <person name="Martin F."/>
            <person name="Nordberg H.P."/>
            <person name="Cantor M.N."/>
            <person name="Hua S.X."/>
        </authorList>
    </citation>
    <scope>NUCLEOTIDE SEQUENCE [LARGE SCALE GENOMIC DNA]</scope>
    <source>
        <strain evidence="1 2">MUT 4182</strain>
    </source>
</reference>
<accession>A0A0C3Q2X5</accession>
<protein>
    <recommendedName>
        <fullName evidence="3">BTB domain-containing protein</fullName>
    </recommendedName>
</protein>
<keyword evidence="2" id="KW-1185">Reference proteome</keyword>
<name>A0A0C3Q2X5_9AGAM</name>
<dbReference type="AlphaFoldDB" id="A0A0C3Q2X5"/>
<evidence type="ECO:0000313" key="2">
    <source>
        <dbReference type="Proteomes" id="UP000054248"/>
    </source>
</evidence>
<dbReference type="Proteomes" id="UP000054248">
    <property type="component" value="Unassembled WGS sequence"/>
</dbReference>